<name>W0DLS6_9GAMM</name>
<dbReference type="RefSeq" id="WP_025367312.1">
    <property type="nucleotide sequence ID" value="NZ_CP007029.1"/>
</dbReference>
<evidence type="ECO:0000259" key="7">
    <source>
        <dbReference type="Pfam" id="PF02350"/>
    </source>
</evidence>
<dbReference type="STRING" id="713585.THITH_05710"/>
<evidence type="ECO:0000313" key="8">
    <source>
        <dbReference type="EMBL" id="AHE97835.1"/>
    </source>
</evidence>
<dbReference type="HOGENOM" id="CLU_041674_1_0_6"/>
<dbReference type="PANTHER" id="PTHR43174">
    <property type="entry name" value="UDP-N-ACETYLGLUCOSAMINE 2-EPIMERASE"/>
    <property type="match status" value="1"/>
</dbReference>
<dbReference type="EMBL" id="CP007029">
    <property type="protein sequence ID" value="AHE97835.1"/>
    <property type="molecule type" value="Genomic_DNA"/>
</dbReference>
<dbReference type="AlphaFoldDB" id="W0DLS6"/>
<comment type="catalytic activity">
    <reaction evidence="2">
        <text>UDP-N-acetyl-alpha-D-glucosamine = UDP-N-acetyl-alpha-D-mannosamine</text>
        <dbReference type="Rhea" id="RHEA:17213"/>
        <dbReference type="ChEBI" id="CHEBI:57705"/>
        <dbReference type="ChEBI" id="CHEBI:68623"/>
        <dbReference type="EC" id="5.1.3.14"/>
    </reaction>
</comment>
<dbReference type="FunFam" id="3.40.50.2000:FF:000043">
    <property type="entry name" value="UDP-N-acetylglucosamine 2-epimerase"/>
    <property type="match status" value="1"/>
</dbReference>
<accession>W0DLS6</accession>
<evidence type="ECO:0000256" key="3">
    <source>
        <dbReference type="ARBA" id="ARBA00038209"/>
    </source>
</evidence>
<feature type="domain" description="UDP-N-acetylglucosamine 2-epimerase" evidence="7">
    <location>
        <begin position="22"/>
        <end position="364"/>
    </location>
</feature>
<evidence type="ECO:0000256" key="2">
    <source>
        <dbReference type="ARBA" id="ARBA00036080"/>
    </source>
</evidence>
<gene>
    <name evidence="8" type="ORF">THITH_05710</name>
</gene>
<dbReference type="InterPro" id="IPR003331">
    <property type="entry name" value="UDP_GlcNAc_Epimerase_2_dom"/>
</dbReference>
<reference evidence="8 9" key="1">
    <citation type="submission" date="2013-12" db="EMBL/GenBank/DDBJ databases">
        <authorList>
            <consortium name="DOE Joint Genome Institute"/>
            <person name="Muyzer G."/>
            <person name="Huntemann M."/>
            <person name="Han J."/>
            <person name="Chen A."/>
            <person name="Kyrpides N."/>
            <person name="Mavromatis K."/>
            <person name="Markowitz V."/>
            <person name="Palaniappan K."/>
            <person name="Ivanova N."/>
            <person name="Schaumberg A."/>
            <person name="Pati A."/>
            <person name="Liolios K."/>
            <person name="Nordberg H.P."/>
            <person name="Cantor M.N."/>
            <person name="Hua S.X."/>
            <person name="Woyke T."/>
        </authorList>
    </citation>
    <scope>NUCLEOTIDE SEQUENCE [LARGE SCALE GENOMIC DNA]</scope>
    <source>
        <strain evidence="8 9">ARh 1</strain>
    </source>
</reference>
<dbReference type="KEGG" id="tti:THITH_05710"/>
<dbReference type="SUPFAM" id="SSF53756">
    <property type="entry name" value="UDP-Glycosyltransferase/glycogen phosphorylase"/>
    <property type="match status" value="1"/>
</dbReference>
<organism evidence="8 9">
    <name type="scientific">Thioalkalivibrio paradoxus ARh 1</name>
    <dbReference type="NCBI Taxonomy" id="713585"/>
    <lineage>
        <taxon>Bacteria</taxon>
        <taxon>Pseudomonadati</taxon>
        <taxon>Pseudomonadota</taxon>
        <taxon>Gammaproteobacteria</taxon>
        <taxon>Chromatiales</taxon>
        <taxon>Ectothiorhodospiraceae</taxon>
        <taxon>Thioalkalivibrio</taxon>
    </lineage>
</organism>
<evidence type="ECO:0000256" key="4">
    <source>
        <dbReference type="ARBA" id="ARBA00038858"/>
    </source>
</evidence>
<evidence type="ECO:0000256" key="1">
    <source>
        <dbReference type="ARBA" id="ARBA00023235"/>
    </source>
</evidence>
<evidence type="ECO:0000313" key="9">
    <source>
        <dbReference type="Proteomes" id="UP000005289"/>
    </source>
</evidence>
<dbReference type="CDD" id="cd03786">
    <property type="entry name" value="GTB_UDP-GlcNAc_2-Epimerase"/>
    <property type="match status" value="1"/>
</dbReference>
<dbReference type="Pfam" id="PF02350">
    <property type="entry name" value="Epimerase_2"/>
    <property type="match status" value="1"/>
</dbReference>
<evidence type="ECO:0000256" key="5">
    <source>
        <dbReference type="ARBA" id="ARBA00074883"/>
    </source>
</evidence>
<dbReference type="Gene3D" id="3.40.50.2000">
    <property type="entry name" value="Glycogen Phosphorylase B"/>
    <property type="match status" value="2"/>
</dbReference>
<dbReference type="PANTHER" id="PTHR43174:SF2">
    <property type="entry name" value="UDP-N-ACETYLGLUCOSAMINE 2-EPIMERASE"/>
    <property type="match status" value="1"/>
</dbReference>
<keyword evidence="1 6" id="KW-0413">Isomerase</keyword>
<evidence type="ECO:0000256" key="6">
    <source>
        <dbReference type="RuleBase" id="RU003513"/>
    </source>
</evidence>
<sequence length="383" mass="42244">MKTLVIFGTRPEAIKMAPVIQALRQADGIETRVCVTAQHRQMLDQVLQLFDIRPDHDLNLMQPGQDLTDITANVLHGLRPVLAAERPDLVLVHGDTTTTLAGALAAYYQRIPVGHVEAGLRTGNIHAPWPEEMNRRIAGAITSFHFAPTARARDNLQREGVGEERIHVTGNTVIDALLAVVDKVRANPELQAQFRFLDPARRTVVVTGHRRENFGDGFQRICRALGRLAERSDVQIVYPVHLNPNVLGPVREALGQRDNVHLIEPLDYLPFVALMDRADLIITDSGGVQEEAPSLGKPVLVMRETTERPEAVEAGTVRLVGTDEERIVREAARLLDDPQAYAAMSRAHNPYGDGRAAGRIVRVIQQQEEPSLGPCGSEPARAR</sequence>
<dbReference type="OrthoDB" id="9803238at2"/>
<dbReference type="NCBIfam" id="TIGR00236">
    <property type="entry name" value="wecB"/>
    <property type="match status" value="1"/>
</dbReference>
<dbReference type="InterPro" id="IPR029767">
    <property type="entry name" value="WecB-like"/>
</dbReference>
<keyword evidence="9" id="KW-1185">Reference proteome</keyword>
<dbReference type="GO" id="GO:0008761">
    <property type="term" value="F:UDP-N-acetylglucosamine 2-epimerase activity"/>
    <property type="evidence" value="ECO:0007669"/>
    <property type="project" value="UniProtKB-EC"/>
</dbReference>
<proteinExistence type="inferred from homology"/>
<dbReference type="EC" id="5.1.3.14" evidence="4"/>
<dbReference type="Proteomes" id="UP000005289">
    <property type="component" value="Chromosome"/>
</dbReference>
<comment type="similarity">
    <text evidence="3 6">Belongs to the UDP-N-acetylglucosamine 2-epimerase family.</text>
</comment>
<protein>
    <recommendedName>
        <fullName evidence="5">UDP-N-acetylglucosamine 2-epimerase</fullName>
        <ecNumber evidence="4">5.1.3.14</ecNumber>
    </recommendedName>
</protein>